<dbReference type="InterPro" id="IPR027417">
    <property type="entry name" value="P-loop_NTPase"/>
</dbReference>
<proteinExistence type="predicted"/>
<evidence type="ECO:0000313" key="2">
    <source>
        <dbReference type="EMBL" id="SUM32695.1"/>
    </source>
</evidence>
<sequence>MQRFSNHEIDILVSTTVVEVGVNVPNATFYDDL</sequence>
<feature type="domain" description="Helicase C-terminal" evidence="1">
    <location>
        <begin position="1"/>
        <end position="28"/>
    </location>
</feature>
<dbReference type="SUPFAM" id="SSF52540">
    <property type="entry name" value="P-loop containing nucleoside triphosphate hydrolases"/>
    <property type="match status" value="1"/>
</dbReference>
<dbReference type="GO" id="GO:0003678">
    <property type="term" value="F:DNA helicase activity"/>
    <property type="evidence" value="ECO:0007669"/>
    <property type="project" value="UniProtKB-EC"/>
</dbReference>
<name>A0A380FFH0_STAGA</name>
<protein>
    <submittedName>
        <fullName evidence="2">ATP-dependent DNA helicase RecG</fullName>
        <ecNumber evidence="2">3.6.4.12</ecNumber>
    </submittedName>
</protein>
<keyword evidence="2" id="KW-0347">Helicase</keyword>
<dbReference type="InterPro" id="IPR001650">
    <property type="entry name" value="Helicase_C-like"/>
</dbReference>
<dbReference type="Gene3D" id="3.40.50.300">
    <property type="entry name" value="P-loop containing nucleotide triphosphate hydrolases"/>
    <property type="match status" value="1"/>
</dbReference>
<accession>A0A380FFH0</accession>
<evidence type="ECO:0000259" key="1">
    <source>
        <dbReference type="Pfam" id="PF00271"/>
    </source>
</evidence>
<reference evidence="2 3" key="1">
    <citation type="submission" date="2018-06" db="EMBL/GenBank/DDBJ databases">
        <authorList>
            <consortium name="Pathogen Informatics"/>
            <person name="Doyle S."/>
        </authorList>
    </citation>
    <scope>NUCLEOTIDE SEQUENCE [LARGE SCALE GENOMIC DNA]</scope>
    <source>
        <strain evidence="2 3">NCTC12195</strain>
    </source>
</reference>
<dbReference type="Proteomes" id="UP000255277">
    <property type="component" value="Unassembled WGS sequence"/>
</dbReference>
<keyword evidence="2" id="KW-0547">Nucleotide-binding</keyword>
<dbReference type="Pfam" id="PF00271">
    <property type="entry name" value="Helicase_C"/>
    <property type="match status" value="1"/>
</dbReference>
<keyword evidence="2" id="KW-0378">Hydrolase</keyword>
<dbReference type="AlphaFoldDB" id="A0A380FFH0"/>
<evidence type="ECO:0000313" key="3">
    <source>
        <dbReference type="Proteomes" id="UP000255277"/>
    </source>
</evidence>
<keyword evidence="2" id="KW-0067">ATP-binding</keyword>
<gene>
    <name evidence="2" type="primary">recG_5</name>
    <name evidence="2" type="ORF">NCTC12195_02143</name>
</gene>
<organism evidence="2 3">
    <name type="scientific">Staphylococcus gallinarum</name>
    <dbReference type="NCBI Taxonomy" id="1293"/>
    <lineage>
        <taxon>Bacteria</taxon>
        <taxon>Bacillati</taxon>
        <taxon>Bacillota</taxon>
        <taxon>Bacilli</taxon>
        <taxon>Bacillales</taxon>
        <taxon>Staphylococcaceae</taxon>
        <taxon>Staphylococcus</taxon>
    </lineage>
</organism>
<dbReference type="EC" id="3.6.4.12" evidence="2"/>
<dbReference type="EMBL" id="UHDK01000001">
    <property type="protein sequence ID" value="SUM32695.1"/>
    <property type="molecule type" value="Genomic_DNA"/>
</dbReference>
<dbReference type="GO" id="GO:0016787">
    <property type="term" value="F:hydrolase activity"/>
    <property type="evidence" value="ECO:0007669"/>
    <property type="project" value="UniProtKB-KW"/>
</dbReference>